<feature type="region of interest" description="Disordered" evidence="1">
    <location>
        <begin position="263"/>
        <end position="595"/>
    </location>
</feature>
<feature type="compositionally biased region" description="Low complexity" evidence="1">
    <location>
        <begin position="288"/>
        <end position="298"/>
    </location>
</feature>
<evidence type="ECO:0000313" key="2">
    <source>
        <dbReference type="EMBL" id="KAF9787202.1"/>
    </source>
</evidence>
<feature type="compositionally biased region" description="Basic and acidic residues" evidence="1">
    <location>
        <begin position="223"/>
        <end position="237"/>
    </location>
</feature>
<evidence type="ECO:0000256" key="1">
    <source>
        <dbReference type="SAM" id="MobiDB-lite"/>
    </source>
</evidence>
<organism evidence="2 3">
    <name type="scientific">Thelephora terrestris</name>
    <dbReference type="NCBI Taxonomy" id="56493"/>
    <lineage>
        <taxon>Eukaryota</taxon>
        <taxon>Fungi</taxon>
        <taxon>Dikarya</taxon>
        <taxon>Basidiomycota</taxon>
        <taxon>Agaricomycotina</taxon>
        <taxon>Agaricomycetes</taxon>
        <taxon>Thelephorales</taxon>
        <taxon>Thelephoraceae</taxon>
        <taxon>Thelephora</taxon>
    </lineage>
</organism>
<name>A0A9P6HHL4_9AGAM</name>
<dbReference type="EMBL" id="WIUZ02000005">
    <property type="protein sequence ID" value="KAF9787202.1"/>
    <property type="molecule type" value="Genomic_DNA"/>
</dbReference>
<dbReference type="GO" id="GO:0005096">
    <property type="term" value="F:GTPase activator activity"/>
    <property type="evidence" value="ECO:0007669"/>
    <property type="project" value="InterPro"/>
</dbReference>
<reference evidence="2" key="1">
    <citation type="journal article" date="2020" name="Nat. Commun.">
        <title>Large-scale genome sequencing of mycorrhizal fungi provides insights into the early evolution of symbiotic traits.</title>
        <authorList>
            <person name="Miyauchi S."/>
            <person name="Kiss E."/>
            <person name="Kuo A."/>
            <person name="Drula E."/>
            <person name="Kohler A."/>
            <person name="Sanchez-Garcia M."/>
            <person name="Morin E."/>
            <person name="Andreopoulos B."/>
            <person name="Barry K.W."/>
            <person name="Bonito G."/>
            <person name="Buee M."/>
            <person name="Carver A."/>
            <person name="Chen C."/>
            <person name="Cichocki N."/>
            <person name="Clum A."/>
            <person name="Culley D."/>
            <person name="Crous P.W."/>
            <person name="Fauchery L."/>
            <person name="Girlanda M."/>
            <person name="Hayes R.D."/>
            <person name="Keri Z."/>
            <person name="LaButti K."/>
            <person name="Lipzen A."/>
            <person name="Lombard V."/>
            <person name="Magnuson J."/>
            <person name="Maillard F."/>
            <person name="Murat C."/>
            <person name="Nolan M."/>
            <person name="Ohm R.A."/>
            <person name="Pangilinan J."/>
            <person name="Pereira M.F."/>
            <person name="Perotto S."/>
            <person name="Peter M."/>
            <person name="Pfister S."/>
            <person name="Riley R."/>
            <person name="Sitrit Y."/>
            <person name="Stielow J.B."/>
            <person name="Szollosi G."/>
            <person name="Zifcakova L."/>
            <person name="Stursova M."/>
            <person name="Spatafora J.W."/>
            <person name="Tedersoo L."/>
            <person name="Vaario L.M."/>
            <person name="Yamada A."/>
            <person name="Yan M."/>
            <person name="Wang P."/>
            <person name="Xu J."/>
            <person name="Bruns T."/>
            <person name="Baldrian P."/>
            <person name="Vilgalys R."/>
            <person name="Dunand C."/>
            <person name="Henrissat B."/>
            <person name="Grigoriev I.V."/>
            <person name="Hibbett D."/>
            <person name="Nagy L.G."/>
            <person name="Martin F.M."/>
        </authorList>
    </citation>
    <scope>NUCLEOTIDE SEQUENCE</scope>
    <source>
        <strain evidence="2">UH-Tt-Lm1</strain>
    </source>
</reference>
<feature type="compositionally biased region" description="Polar residues" evidence="1">
    <location>
        <begin position="327"/>
        <end position="345"/>
    </location>
</feature>
<dbReference type="GO" id="GO:0044732">
    <property type="term" value="C:mitotic spindle pole body"/>
    <property type="evidence" value="ECO:0007669"/>
    <property type="project" value="TreeGrafter"/>
</dbReference>
<feature type="region of interest" description="Disordered" evidence="1">
    <location>
        <begin position="81"/>
        <end position="248"/>
    </location>
</feature>
<dbReference type="Proteomes" id="UP000736335">
    <property type="component" value="Unassembled WGS sequence"/>
</dbReference>
<reference evidence="2" key="2">
    <citation type="submission" date="2020-11" db="EMBL/GenBank/DDBJ databases">
        <authorList>
            <consortium name="DOE Joint Genome Institute"/>
            <person name="Kuo A."/>
            <person name="Miyauchi S."/>
            <person name="Kiss E."/>
            <person name="Drula E."/>
            <person name="Kohler A."/>
            <person name="Sanchez-Garcia M."/>
            <person name="Andreopoulos B."/>
            <person name="Barry K.W."/>
            <person name="Bonito G."/>
            <person name="Buee M."/>
            <person name="Carver A."/>
            <person name="Chen C."/>
            <person name="Cichocki N."/>
            <person name="Clum A."/>
            <person name="Culley D."/>
            <person name="Crous P.W."/>
            <person name="Fauchery L."/>
            <person name="Girlanda M."/>
            <person name="Hayes R."/>
            <person name="Keri Z."/>
            <person name="Labutti K."/>
            <person name="Lipzen A."/>
            <person name="Lombard V."/>
            <person name="Magnuson J."/>
            <person name="Maillard F."/>
            <person name="Morin E."/>
            <person name="Murat C."/>
            <person name="Nolan M."/>
            <person name="Ohm R."/>
            <person name="Pangilinan J."/>
            <person name="Pereira M."/>
            <person name="Perotto S."/>
            <person name="Peter M."/>
            <person name="Riley R."/>
            <person name="Sitrit Y."/>
            <person name="Stielow B."/>
            <person name="Szollosi G."/>
            <person name="Zifcakova L."/>
            <person name="Stursova M."/>
            <person name="Spatafora J.W."/>
            <person name="Tedersoo L."/>
            <person name="Vaario L.-M."/>
            <person name="Yamada A."/>
            <person name="Yan M."/>
            <person name="Wang P."/>
            <person name="Xu J."/>
            <person name="Bruns T."/>
            <person name="Baldrian P."/>
            <person name="Vilgalys R."/>
            <person name="Henrissat B."/>
            <person name="Grigoriev I.V."/>
            <person name="Hibbett D."/>
            <person name="Nagy L.G."/>
            <person name="Martin F.M."/>
        </authorList>
    </citation>
    <scope>NUCLEOTIDE SEQUENCE</scope>
    <source>
        <strain evidence="2">UH-Tt-Lm1</strain>
    </source>
</reference>
<dbReference type="GO" id="GO:1990334">
    <property type="term" value="C:Bfa1-Bub2 complex"/>
    <property type="evidence" value="ECO:0007669"/>
    <property type="project" value="InterPro"/>
</dbReference>
<feature type="compositionally biased region" description="Low complexity" evidence="1">
    <location>
        <begin position="759"/>
        <end position="774"/>
    </location>
</feature>
<feature type="compositionally biased region" description="Polar residues" evidence="1">
    <location>
        <begin position="181"/>
        <end position="192"/>
    </location>
</feature>
<evidence type="ECO:0000313" key="3">
    <source>
        <dbReference type="Proteomes" id="UP000736335"/>
    </source>
</evidence>
<feature type="compositionally biased region" description="Low complexity" evidence="1">
    <location>
        <begin position="470"/>
        <end position="489"/>
    </location>
</feature>
<feature type="compositionally biased region" description="Low complexity" evidence="1">
    <location>
        <begin position="392"/>
        <end position="403"/>
    </location>
</feature>
<dbReference type="PANTHER" id="PTHR35140:SF1">
    <property type="entry name" value="MITOTIC CHECK POINT PROTEIN BFA1"/>
    <property type="match status" value="1"/>
</dbReference>
<proteinExistence type="predicted"/>
<feature type="compositionally biased region" description="Polar residues" evidence="1">
    <location>
        <begin position="409"/>
        <end position="419"/>
    </location>
</feature>
<accession>A0A9P6HHL4</accession>
<feature type="compositionally biased region" description="Polar residues" evidence="1">
    <location>
        <begin position="359"/>
        <end position="372"/>
    </location>
</feature>
<dbReference type="GO" id="GO:0001100">
    <property type="term" value="P:negative regulation of exit from mitosis"/>
    <property type="evidence" value="ECO:0007669"/>
    <property type="project" value="InterPro"/>
</dbReference>
<evidence type="ECO:0008006" key="4">
    <source>
        <dbReference type="Google" id="ProtNLM"/>
    </source>
</evidence>
<sequence length="856" mass="92919">MITIPAPAQTREEWPDADFDFPEDETIHRIAQVADRDDDFDDMDWDVEMDLGQTGGAKVKAVVDGLVSRPGITKQPSTIINIRPPIQPSESGDDEDEEGISTIKVASIPTLRPAKPTPPVLNEDDDIEDAFSLPHDMTQLSLRPLSLHHQSSKGSLEWGDKDQSSSQSSDTYSNLGLHDGSASSNYTSASQPETDTDDDEEDQLDGLLIPSGLFDKGPRKLNRILELKKNQPVDGKPKVASPHPEDDFEIGLVIGDDVDLSPSRLLQNAQHPKRTSATARSKSMPTQPSLSSLRPPSRLRGDRAKSPVNPPPSSIRQFRALAANPPARTQSYSEALAQPSTSSAFLTAKTAGSLRGQKSHSGLNPSPTSNQRRLGRKVSLPTLSDPNQPEASGSGSNNPPSNSRYEAATASSRAKSQTAGRAHGLEYLVPPTRPSTPSSNPAALRLTMPTSSSRLKARPPVSAVFPNRPPSRSNSPLIPRPPSSLSLQQPKPPTPSPIPGSLKVLKRPKRPKLYGDGTELDAFEDLPLDGDKETRFRVQPKVTRVPGASYPKPPEKDHSNLKGTLRRKPTREPSSGNLRAESKLATPVPPLPTNALRRKGRIDSLISKLPTTEDVSARKKRAVSSSTTKKKPHLIRNPGGASTPRVVGEMRWNPIALRWEGNDQALRDFDGVGTSIRPALITHLTGSSIGSPVGSFANGARIVGNMIFDPARMCWISTLPPEEDEPDVFADLADDEEDDGWETKGGTIRAIQPTSTTESATTSDVSDTGSGSSSRIEPGSPARSLRRRSSCESCSDRGSRASLVYDVDEHFLQTCRDAEARHKSELKGWKLKSHGVLDQPDRSYLWEIRALATRRY</sequence>
<feature type="region of interest" description="Disordered" evidence="1">
    <location>
        <begin position="736"/>
        <end position="789"/>
    </location>
</feature>
<protein>
    <recommendedName>
        <fullName evidence="4">Protein byr4</fullName>
    </recommendedName>
</protein>
<dbReference type="PANTHER" id="PTHR35140">
    <property type="entry name" value="MITOTIC CHECK POINT PROTEIN BFA1"/>
    <property type="match status" value="1"/>
</dbReference>
<feature type="compositionally biased region" description="Polar residues" evidence="1">
    <location>
        <begin position="264"/>
        <end position="287"/>
    </location>
</feature>
<feature type="compositionally biased region" description="Polar residues" evidence="1">
    <location>
        <begin position="381"/>
        <end position="391"/>
    </location>
</feature>
<feature type="compositionally biased region" description="Acidic residues" evidence="1">
    <location>
        <begin position="518"/>
        <end position="528"/>
    </location>
</feature>
<feature type="compositionally biased region" description="Acidic residues" evidence="1">
    <location>
        <begin position="194"/>
        <end position="204"/>
    </location>
</feature>
<dbReference type="InterPro" id="IPR034586">
    <property type="entry name" value="Bfa1/Byr4"/>
</dbReference>
<feature type="region of interest" description="Disordered" evidence="1">
    <location>
        <begin position="612"/>
        <end position="646"/>
    </location>
</feature>
<dbReference type="AlphaFoldDB" id="A0A9P6HHL4"/>
<gene>
    <name evidence="2" type="ORF">BJ322DRAFT_707225</name>
</gene>
<keyword evidence="3" id="KW-1185">Reference proteome</keyword>
<dbReference type="OrthoDB" id="19159at2759"/>
<comment type="caution">
    <text evidence="2">The sequence shown here is derived from an EMBL/GenBank/DDBJ whole genome shotgun (WGS) entry which is preliminary data.</text>
</comment>
<feature type="compositionally biased region" description="Basic residues" evidence="1">
    <location>
        <begin position="618"/>
        <end position="634"/>
    </location>
</feature>